<name>A0AAV8TPC1_9ROSI</name>
<evidence type="ECO:0000256" key="6">
    <source>
        <dbReference type="ARBA" id="ARBA00023242"/>
    </source>
</evidence>
<dbReference type="PROSITE" id="PS51294">
    <property type="entry name" value="HTH_MYB"/>
    <property type="match status" value="1"/>
</dbReference>
<comment type="subcellular location">
    <subcellularLocation>
        <location evidence="1">Nucleus</location>
    </subcellularLocation>
</comment>
<dbReference type="GO" id="GO:0003677">
    <property type="term" value="F:DNA binding"/>
    <property type="evidence" value="ECO:0007669"/>
    <property type="project" value="InterPro"/>
</dbReference>
<keyword evidence="3" id="KW-0805">Transcription regulation</keyword>
<comment type="similarity">
    <text evidence="2">Belongs to the MYB-CC family.</text>
</comment>
<dbReference type="GO" id="GO:0005634">
    <property type="term" value="C:nucleus"/>
    <property type="evidence" value="ECO:0007669"/>
    <property type="project" value="UniProtKB-SubCell"/>
</dbReference>
<evidence type="ECO:0000313" key="10">
    <source>
        <dbReference type="Proteomes" id="UP001159364"/>
    </source>
</evidence>
<dbReference type="NCBIfam" id="TIGR01557">
    <property type="entry name" value="myb_SHAQKYF"/>
    <property type="match status" value="1"/>
</dbReference>
<dbReference type="InterPro" id="IPR006447">
    <property type="entry name" value="Myb_dom_plants"/>
</dbReference>
<dbReference type="Pfam" id="PF00249">
    <property type="entry name" value="Myb_DNA-binding"/>
    <property type="match status" value="1"/>
</dbReference>
<feature type="domain" description="HTH myb-type" evidence="8">
    <location>
        <begin position="207"/>
        <end position="267"/>
    </location>
</feature>
<dbReference type="AlphaFoldDB" id="A0AAV8TPC1"/>
<evidence type="ECO:0000256" key="1">
    <source>
        <dbReference type="ARBA" id="ARBA00004123"/>
    </source>
</evidence>
<dbReference type="SUPFAM" id="SSF46689">
    <property type="entry name" value="Homeodomain-like"/>
    <property type="match status" value="1"/>
</dbReference>
<feature type="compositionally biased region" description="Basic and acidic residues" evidence="7">
    <location>
        <begin position="388"/>
        <end position="399"/>
    </location>
</feature>
<dbReference type="InterPro" id="IPR001005">
    <property type="entry name" value="SANT/Myb"/>
</dbReference>
<keyword evidence="6" id="KW-0539">Nucleus</keyword>
<dbReference type="GO" id="GO:0003700">
    <property type="term" value="F:DNA-binding transcription factor activity"/>
    <property type="evidence" value="ECO:0007669"/>
    <property type="project" value="InterPro"/>
</dbReference>
<accession>A0AAV8TPC1</accession>
<dbReference type="PANTHER" id="PTHR31499:SF79">
    <property type="entry name" value="HTH MYB-TYPE DOMAIN-CONTAINING PROTEIN"/>
    <property type="match status" value="1"/>
</dbReference>
<dbReference type="InterPro" id="IPR046955">
    <property type="entry name" value="PHR1-like"/>
</dbReference>
<dbReference type="FunFam" id="1.10.10.60:FF:000002">
    <property type="entry name" value="Myb family transcription factor"/>
    <property type="match status" value="1"/>
</dbReference>
<evidence type="ECO:0000313" key="9">
    <source>
        <dbReference type="EMBL" id="KAJ8767994.1"/>
    </source>
</evidence>
<proteinExistence type="inferred from homology"/>
<protein>
    <recommendedName>
        <fullName evidence="8">HTH myb-type domain-containing protein</fullName>
    </recommendedName>
</protein>
<dbReference type="Gene3D" id="1.10.10.60">
    <property type="entry name" value="Homeodomain-like"/>
    <property type="match status" value="1"/>
</dbReference>
<dbReference type="Proteomes" id="UP001159364">
    <property type="component" value="Linkage Group LG04"/>
</dbReference>
<reference evidence="9 10" key="1">
    <citation type="submission" date="2021-09" db="EMBL/GenBank/DDBJ databases">
        <title>Genomic insights and catalytic innovation underlie evolution of tropane alkaloids biosynthesis.</title>
        <authorList>
            <person name="Wang Y.-J."/>
            <person name="Tian T."/>
            <person name="Huang J.-P."/>
            <person name="Huang S.-X."/>
        </authorList>
    </citation>
    <scope>NUCLEOTIDE SEQUENCE [LARGE SCALE GENOMIC DNA]</scope>
    <source>
        <strain evidence="9">KIB-2018</strain>
        <tissue evidence="9">Leaf</tissue>
    </source>
</reference>
<gene>
    <name evidence="9" type="ORF">K2173_020934</name>
</gene>
<organism evidence="9 10">
    <name type="scientific">Erythroxylum novogranatense</name>
    <dbReference type="NCBI Taxonomy" id="1862640"/>
    <lineage>
        <taxon>Eukaryota</taxon>
        <taxon>Viridiplantae</taxon>
        <taxon>Streptophyta</taxon>
        <taxon>Embryophyta</taxon>
        <taxon>Tracheophyta</taxon>
        <taxon>Spermatophyta</taxon>
        <taxon>Magnoliopsida</taxon>
        <taxon>eudicotyledons</taxon>
        <taxon>Gunneridae</taxon>
        <taxon>Pentapetalae</taxon>
        <taxon>rosids</taxon>
        <taxon>fabids</taxon>
        <taxon>Malpighiales</taxon>
        <taxon>Erythroxylaceae</taxon>
        <taxon>Erythroxylum</taxon>
    </lineage>
</organism>
<evidence type="ECO:0000259" key="8">
    <source>
        <dbReference type="PROSITE" id="PS51294"/>
    </source>
</evidence>
<evidence type="ECO:0000256" key="4">
    <source>
        <dbReference type="ARBA" id="ARBA00023054"/>
    </source>
</evidence>
<dbReference type="InterPro" id="IPR009057">
    <property type="entry name" value="Homeodomain-like_sf"/>
</dbReference>
<dbReference type="InterPro" id="IPR017930">
    <property type="entry name" value="Myb_dom"/>
</dbReference>
<feature type="region of interest" description="Disordered" evidence="7">
    <location>
        <begin position="371"/>
        <end position="416"/>
    </location>
</feature>
<comment type="caution">
    <text evidence="9">The sequence shown here is derived from an EMBL/GenBank/DDBJ whole genome shotgun (WGS) entry which is preliminary data.</text>
</comment>
<dbReference type="Pfam" id="PF14379">
    <property type="entry name" value="Myb_CC_LHEQLE"/>
    <property type="match status" value="1"/>
</dbReference>
<dbReference type="InterPro" id="IPR025756">
    <property type="entry name" value="Myb_CC_LHEQLE"/>
</dbReference>
<evidence type="ECO:0000256" key="3">
    <source>
        <dbReference type="ARBA" id="ARBA00023015"/>
    </source>
</evidence>
<dbReference type="EMBL" id="JAIWQS010000004">
    <property type="protein sequence ID" value="KAJ8767994.1"/>
    <property type="molecule type" value="Genomic_DNA"/>
</dbReference>
<sequence>MHQSPSASLPTPLSSLNEDLLMSTDSVPCTYNSQIPTRLHYCPPHQLMDILLLPSLSSYPSTSDHPIGLAANYASPHSSFILGAEMNSGSDVVDTENVLDFLHNLPEENCDRIIQSPRETLTLTEKLGLQYLSRELDIPIHDDRPDPPCNNIYKAAGRQQEAVPAVNINLDCDKGRHHTFHTDGPGTICPSHRLAESATNTSSSSTTHNKQRIRWTTELHDFFVDAVNTLGGPEIATPKSILGLMNVEGLTIYHVKSHLQKYRLAKDVPELKQLDKKTCAEKKADQQALHRKSEMRVSDALLLQIEVQKLLYEQLKSQKELQLRIEQNGELLRKLMEEQKKVIPIPDVPSSPSIISNLDSVQVQPLIMKADDMRSHESSSSRPSSHQKTCETEPSKRNDSATSHKRFRERSAQAQL</sequence>
<dbReference type="PANTHER" id="PTHR31499">
    <property type="entry name" value="MYB FAMILY TRANSCRIPTION FACTOR PHL11"/>
    <property type="match status" value="1"/>
</dbReference>
<keyword evidence="5" id="KW-0804">Transcription</keyword>
<keyword evidence="4" id="KW-0175">Coiled coil</keyword>
<keyword evidence="10" id="KW-1185">Reference proteome</keyword>
<evidence type="ECO:0000256" key="5">
    <source>
        <dbReference type="ARBA" id="ARBA00023163"/>
    </source>
</evidence>
<evidence type="ECO:0000256" key="2">
    <source>
        <dbReference type="ARBA" id="ARBA00006783"/>
    </source>
</evidence>
<evidence type="ECO:0000256" key="7">
    <source>
        <dbReference type="SAM" id="MobiDB-lite"/>
    </source>
</evidence>